<evidence type="ECO:0000313" key="2">
    <source>
        <dbReference type="EMBL" id="KAK0670797.1"/>
    </source>
</evidence>
<proteinExistence type="predicted"/>
<accession>A0AA39ZHI5</accession>
<gene>
    <name evidence="2" type="ORF">QBC41DRAFT_345171</name>
</gene>
<dbReference type="AlphaFoldDB" id="A0AA39ZHI5"/>
<comment type="caution">
    <text evidence="2">The sequence shown here is derived from an EMBL/GenBank/DDBJ whole genome shotgun (WGS) entry which is preliminary data.</text>
</comment>
<dbReference type="PANTHER" id="PTHR42085:SF4">
    <property type="entry name" value="F-BOX DOMAIN-CONTAINING PROTEIN"/>
    <property type="match status" value="1"/>
</dbReference>
<organism evidence="2 3">
    <name type="scientific">Cercophora samala</name>
    <dbReference type="NCBI Taxonomy" id="330535"/>
    <lineage>
        <taxon>Eukaryota</taxon>
        <taxon>Fungi</taxon>
        <taxon>Dikarya</taxon>
        <taxon>Ascomycota</taxon>
        <taxon>Pezizomycotina</taxon>
        <taxon>Sordariomycetes</taxon>
        <taxon>Sordariomycetidae</taxon>
        <taxon>Sordariales</taxon>
        <taxon>Lasiosphaeriaceae</taxon>
        <taxon>Cercophora</taxon>
    </lineage>
</organism>
<sequence length="316" mass="35248">MATTTTTITTVTTTTTTTTDTMPLLLPFNLTITTHPPTHREKPSFLSLPLELRLEIYTHLLHLPLPPNPGEESPSYRSTTPPLSTCSEHPPKIWTAILYCSRQIYIESHPLLYKLNTFSAHPTLLTTSPSLYPSPHHGKRSLAIPLPPPTPAPTPSPQQQQQQQEVERPFTPPSQQPHPSQNTIVIPLSPFMSAPLNQPTILPCFIPLIRKWRLRVKLDSPAPWSDGLIKEVFTGAGELTLDIWQSSFWGGVGVRTLKGFEGVRGVGRVRVRGMLGGFEGYKGWLEGVMQERVGEREGETYEGGDEEEGRRLRGWS</sequence>
<name>A0AA39ZHI5_9PEZI</name>
<evidence type="ECO:0008006" key="4">
    <source>
        <dbReference type="Google" id="ProtNLM"/>
    </source>
</evidence>
<evidence type="ECO:0000256" key="1">
    <source>
        <dbReference type="SAM" id="MobiDB-lite"/>
    </source>
</evidence>
<dbReference type="EMBL" id="JAULSY010000027">
    <property type="protein sequence ID" value="KAK0670797.1"/>
    <property type="molecule type" value="Genomic_DNA"/>
</dbReference>
<dbReference type="InterPro" id="IPR038883">
    <property type="entry name" value="AN11006-like"/>
</dbReference>
<reference evidence="2" key="1">
    <citation type="submission" date="2023-06" db="EMBL/GenBank/DDBJ databases">
        <title>Genome-scale phylogeny and comparative genomics of the fungal order Sordariales.</title>
        <authorList>
            <consortium name="Lawrence Berkeley National Laboratory"/>
            <person name="Hensen N."/>
            <person name="Bonometti L."/>
            <person name="Westerberg I."/>
            <person name="Brannstrom I.O."/>
            <person name="Guillou S."/>
            <person name="Cros-Aarteil S."/>
            <person name="Calhoun S."/>
            <person name="Haridas S."/>
            <person name="Kuo A."/>
            <person name="Mondo S."/>
            <person name="Pangilinan J."/>
            <person name="Riley R."/>
            <person name="Labutti K."/>
            <person name="Andreopoulos B."/>
            <person name="Lipzen A."/>
            <person name="Chen C."/>
            <person name="Yanf M."/>
            <person name="Daum C."/>
            <person name="Ng V."/>
            <person name="Clum A."/>
            <person name="Steindorff A."/>
            <person name="Ohm R."/>
            <person name="Martin F."/>
            <person name="Silar P."/>
            <person name="Natvig D."/>
            <person name="Lalanne C."/>
            <person name="Gautier V."/>
            <person name="Ament-Velasquez S.L."/>
            <person name="Kruys A."/>
            <person name="Hutchinson M.I."/>
            <person name="Powell A.J."/>
            <person name="Barry K."/>
            <person name="Miller A.N."/>
            <person name="Grigoriev I.V."/>
            <person name="Debuchy R."/>
            <person name="Gladieux P."/>
            <person name="Thoren M.H."/>
            <person name="Johannesson H."/>
        </authorList>
    </citation>
    <scope>NUCLEOTIDE SEQUENCE</scope>
    <source>
        <strain evidence="2">CBS 307.81</strain>
    </source>
</reference>
<protein>
    <recommendedName>
        <fullName evidence="4">F-box domain-containing protein</fullName>
    </recommendedName>
</protein>
<dbReference type="Proteomes" id="UP001174997">
    <property type="component" value="Unassembled WGS sequence"/>
</dbReference>
<feature type="compositionally biased region" description="Pro residues" evidence="1">
    <location>
        <begin position="145"/>
        <end position="156"/>
    </location>
</feature>
<keyword evidence="3" id="KW-1185">Reference proteome</keyword>
<feature type="region of interest" description="Disordered" evidence="1">
    <location>
        <begin position="129"/>
        <end position="182"/>
    </location>
</feature>
<evidence type="ECO:0000313" key="3">
    <source>
        <dbReference type="Proteomes" id="UP001174997"/>
    </source>
</evidence>
<feature type="region of interest" description="Disordered" evidence="1">
    <location>
        <begin position="295"/>
        <end position="316"/>
    </location>
</feature>
<dbReference type="PANTHER" id="PTHR42085">
    <property type="entry name" value="F-BOX DOMAIN-CONTAINING PROTEIN"/>
    <property type="match status" value="1"/>
</dbReference>